<keyword evidence="11 23" id="KW-0808">Transferase</keyword>
<name>A0A432VV17_9GAMM</name>
<dbReference type="GO" id="GO:0005886">
    <property type="term" value="C:plasma membrane"/>
    <property type="evidence" value="ECO:0007669"/>
    <property type="project" value="UniProtKB-SubCell"/>
</dbReference>
<evidence type="ECO:0000256" key="18">
    <source>
        <dbReference type="ARBA" id="ARBA00023316"/>
    </source>
</evidence>
<evidence type="ECO:0000256" key="5">
    <source>
        <dbReference type="ARBA" id="ARBA00007739"/>
    </source>
</evidence>
<dbReference type="InterPro" id="IPR023346">
    <property type="entry name" value="Lysozyme-like_dom_sf"/>
</dbReference>
<evidence type="ECO:0000256" key="11">
    <source>
        <dbReference type="ARBA" id="ARBA00022679"/>
    </source>
</evidence>
<evidence type="ECO:0000256" key="14">
    <source>
        <dbReference type="ARBA" id="ARBA00022984"/>
    </source>
</evidence>
<dbReference type="Pfam" id="PF00912">
    <property type="entry name" value="Transgly"/>
    <property type="match status" value="1"/>
</dbReference>
<dbReference type="GO" id="GO:0030288">
    <property type="term" value="C:outer membrane-bounded periplasmic space"/>
    <property type="evidence" value="ECO:0007669"/>
    <property type="project" value="TreeGrafter"/>
</dbReference>
<keyword evidence="26" id="KW-1133">Transmembrane helix</keyword>
<comment type="catalytic activity">
    <reaction evidence="21">
        <text>[GlcNAc-(1-&gt;4)-Mur2Ac(oyl-L-Ala-gamma-D-Glu-L-Lys-D-Ala-D-Ala)](n)-di-trans,octa-cis-undecaprenyl diphosphate + beta-D-GlcNAc-(1-&gt;4)-Mur2Ac(oyl-L-Ala-gamma-D-Glu-L-Lys-D-Ala-D-Ala)-di-trans,octa-cis-undecaprenyl diphosphate = [GlcNAc-(1-&gt;4)-Mur2Ac(oyl-L-Ala-gamma-D-Glu-L-Lys-D-Ala-D-Ala)](n+1)-di-trans,octa-cis-undecaprenyl diphosphate + di-trans,octa-cis-undecaprenyl diphosphate + H(+)</text>
        <dbReference type="Rhea" id="RHEA:23708"/>
        <dbReference type="Rhea" id="RHEA-COMP:9602"/>
        <dbReference type="Rhea" id="RHEA-COMP:9603"/>
        <dbReference type="ChEBI" id="CHEBI:15378"/>
        <dbReference type="ChEBI" id="CHEBI:58405"/>
        <dbReference type="ChEBI" id="CHEBI:60033"/>
        <dbReference type="ChEBI" id="CHEBI:78435"/>
        <dbReference type="EC" id="2.4.99.28"/>
    </reaction>
</comment>
<evidence type="ECO:0000256" key="9">
    <source>
        <dbReference type="ARBA" id="ARBA00022670"/>
    </source>
</evidence>
<evidence type="ECO:0000256" key="3">
    <source>
        <dbReference type="ARBA" id="ARBA00004752"/>
    </source>
</evidence>
<evidence type="ECO:0000256" key="1">
    <source>
        <dbReference type="ARBA" id="ARBA00002624"/>
    </source>
</evidence>
<dbReference type="PANTHER" id="PTHR32282:SF11">
    <property type="entry name" value="PENICILLIN-BINDING PROTEIN 1B"/>
    <property type="match status" value="1"/>
</dbReference>
<feature type="transmembrane region" description="Helical" evidence="26">
    <location>
        <begin position="27"/>
        <end position="45"/>
    </location>
</feature>
<dbReference type="Gene3D" id="1.10.3810.10">
    <property type="entry name" value="Biosynthetic peptidoglycan transglycosylase-like"/>
    <property type="match status" value="1"/>
</dbReference>
<protein>
    <recommendedName>
        <fullName evidence="6 22">Penicillin-binding protein 1B</fullName>
        <shortName evidence="23">PBP-1b</shortName>
        <shortName evidence="23">PBP1b</shortName>
    </recommendedName>
    <alternativeName>
        <fullName evidence="19 23">Murein polymerase</fullName>
    </alternativeName>
</protein>
<dbReference type="Gene3D" id="3.30.2060.10">
    <property type="entry name" value="Penicillin-binding protein 1b domain"/>
    <property type="match status" value="1"/>
</dbReference>
<reference evidence="31" key="1">
    <citation type="journal article" date="2018" name="Front. Microbiol.">
        <title>Genome-Based Analysis Reveals the Taxonomy and Diversity of the Family Idiomarinaceae.</title>
        <authorList>
            <person name="Liu Y."/>
            <person name="Lai Q."/>
            <person name="Shao Z."/>
        </authorList>
    </citation>
    <scope>NUCLEOTIDE SEQUENCE [LARGE SCALE GENOMIC DNA]</scope>
    <source>
        <strain evidence="31">GBPy7</strain>
    </source>
</reference>
<dbReference type="InterPro" id="IPR036950">
    <property type="entry name" value="PBP_transglycosylase"/>
</dbReference>
<comment type="similarity">
    <text evidence="4 23">In the C-terminal section; belongs to the transpeptidase family.</text>
</comment>
<evidence type="ECO:0000256" key="24">
    <source>
        <dbReference type="PIRSR" id="PIRSR002799-1"/>
    </source>
</evidence>
<evidence type="ECO:0000256" key="4">
    <source>
        <dbReference type="ARBA" id="ARBA00007090"/>
    </source>
</evidence>
<dbReference type="InterPro" id="IPR001264">
    <property type="entry name" value="Glyco_trans_51"/>
</dbReference>
<dbReference type="GO" id="GO:0046677">
    <property type="term" value="P:response to antibiotic"/>
    <property type="evidence" value="ECO:0007669"/>
    <property type="project" value="UniProtKB-UniRule"/>
</dbReference>
<keyword evidence="12" id="KW-0378">Hydrolase</keyword>
<dbReference type="GO" id="GO:0006508">
    <property type="term" value="P:proteolysis"/>
    <property type="evidence" value="ECO:0007669"/>
    <property type="project" value="UniProtKB-KW"/>
</dbReference>
<evidence type="ECO:0000256" key="13">
    <source>
        <dbReference type="ARBA" id="ARBA00022960"/>
    </source>
</evidence>
<evidence type="ECO:0000256" key="23">
    <source>
        <dbReference type="PIRNR" id="PIRNR002799"/>
    </source>
</evidence>
<evidence type="ECO:0000256" key="7">
    <source>
        <dbReference type="ARBA" id="ARBA00022475"/>
    </source>
</evidence>
<dbReference type="SUPFAM" id="SSF56601">
    <property type="entry name" value="beta-lactamase/transpeptidase-like"/>
    <property type="match status" value="1"/>
</dbReference>
<dbReference type="EMBL" id="PIPJ01000005">
    <property type="protein sequence ID" value="RUO20377.1"/>
    <property type="molecule type" value="Genomic_DNA"/>
</dbReference>
<dbReference type="GO" id="GO:0009002">
    <property type="term" value="F:serine-type D-Ala-D-Ala carboxypeptidase activity"/>
    <property type="evidence" value="ECO:0007669"/>
    <property type="project" value="UniProtKB-EC"/>
</dbReference>
<feature type="domain" description="Bifunctional transglycosylase second" evidence="29">
    <location>
        <begin position="75"/>
        <end position="157"/>
    </location>
</feature>
<organism evidence="30 31">
    <name type="scientific">Aliidiomarina iranensis</name>
    <dbReference type="NCBI Taxonomy" id="1434071"/>
    <lineage>
        <taxon>Bacteria</taxon>
        <taxon>Pseudomonadati</taxon>
        <taxon>Pseudomonadota</taxon>
        <taxon>Gammaproteobacteria</taxon>
        <taxon>Alteromonadales</taxon>
        <taxon>Idiomarinaceae</taxon>
        <taxon>Aliidiomarina</taxon>
    </lineage>
</organism>
<feature type="domain" description="Glycosyl transferase family 51" evidence="28">
    <location>
        <begin position="161"/>
        <end position="340"/>
    </location>
</feature>
<feature type="domain" description="Penicillin-binding protein transpeptidase" evidence="27">
    <location>
        <begin position="430"/>
        <end position="659"/>
    </location>
</feature>
<evidence type="ECO:0000256" key="17">
    <source>
        <dbReference type="ARBA" id="ARBA00023268"/>
    </source>
</evidence>
<feature type="compositionally biased region" description="Basic and acidic residues" evidence="25">
    <location>
        <begin position="752"/>
        <end position="762"/>
    </location>
</feature>
<dbReference type="InterPro" id="IPR012338">
    <property type="entry name" value="Beta-lactam/transpept-like"/>
</dbReference>
<evidence type="ECO:0000256" key="19">
    <source>
        <dbReference type="ARBA" id="ARBA00032454"/>
    </source>
</evidence>
<evidence type="ECO:0000256" key="2">
    <source>
        <dbReference type="ARBA" id="ARBA00004236"/>
    </source>
</evidence>
<sequence length="784" mass="88603">MVKPKKNAQPKQNTTAAKSWRRRLFAIFWRLAVIVTVIVFFYVIYLDSMLTQRFSESRYQAPALLYSRALNIDSERRITRDEIIREFRALDYRESRYARNPGEYQQQGNDVLVYRRAFNFPDAFEPGERVRLRFDAEAQLTEIETWPEQTKLQNIRLEPQLIGRFASDNNEDRLLVGLEQIPVLMQQTLLLVEDQDFYHHHGVKPSAIARAAMANLAAGRTVQGGSTITQQLIKNMYLTRAQTITRKINEALMALVLDFRFSKDEILEAYFNEVFYGQDRGHAIHGVGLASRYFYGKAPEDLSPAEVAMLVGMVKGPSLYNPYRNPEVATDRRDLILRLMYSDDLISQTQYLAALEAPVVTRASNRLVARARPDYVDFVQRELRQLVPGREWQQTGLRVFTYFDPWLQSTAEQAVAERMEALPDLEIQAAAIVSDYQAGTIQALVGGRTPVMGGFNRALQASRPIGSLIKPFVYMQALEDESRFSLASIIVDEPLNIEDERGREWQPSNFDNEFKGPISLYQSWLDSRNIPAIQTGLTLTPAKIRERLYAIGAAGAIHAYPSLALGTINLSPLQITELYGYLANYGRGYRLSSIAGVTTHRGDLVYLDERISQAGYEADAAYLARYASFGVVQEGTGKALGQAIPRALGGKTGSTNDLRDSWFISFDDRHIFTVWLGRDDNQPIGLTGSRGALPLAQGFWQNTQIEPLNLAFPANIQMYSWDNGSGMAVGTNCSNSTQLPGVVDERDIAACAPERSEEQSEERSDEEEEEPPRSWWRRIFSNDG</sequence>
<keyword evidence="31" id="KW-1185">Reference proteome</keyword>
<comment type="similarity">
    <text evidence="5 23">In the N-terminal section; belongs to the glycosyltransferase 51 family.</text>
</comment>
<keyword evidence="7" id="KW-1003">Cell membrane</keyword>
<evidence type="ECO:0000259" key="29">
    <source>
        <dbReference type="Pfam" id="PF14814"/>
    </source>
</evidence>
<keyword evidence="14 23" id="KW-0573">Peptidoglycan synthesis</keyword>
<keyword evidence="10 23" id="KW-0328">Glycosyltransferase</keyword>
<evidence type="ECO:0000256" key="25">
    <source>
        <dbReference type="SAM" id="MobiDB-lite"/>
    </source>
</evidence>
<evidence type="ECO:0000256" key="8">
    <source>
        <dbReference type="ARBA" id="ARBA00022645"/>
    </source>
</evidence>
<feature type="active site" description="Proton donor; for transglycosylase activity" evidence="24">
    <location>
        <position position="193"/>
    </location>
</feature>
<evidence type="ECO:0000256" key="15">
    <source>
        <dbReference type="ARBA" id="ARBA00023136"/>
    </source>
</evidence>
<proteinExistence type="inferred from homology"/>
<dbReference type="PANTHER" id="PTHR32282">
    <property type="entry name" value="BINDING PROTEIN TRANSPEPTIDASE, PUTATIVE-RELATED"/>
    <property type="match status" value="1"/>
</dbReference>
<dbReference type="GO" id="GO:0009252">
    <property type="term" value="P:peptidoglycan biosynthetic process"/>
    <property type="evidence" value="ECO:0007669"/>
    <property type="project" value="UniProtKB-UniRule"/>
</dbReference>
<dbReference type="Pfam" id="PF00905">
    <property type="entry name" value="Transpeptidase"/>
    <property type="match status" value="1"/>
</dbReference>
<keyword evidence="13 23" id="KW-0133">Cell shape</keyword>
<dbReference type="InterPro" id="IPR050396">
    <property type="entry name" value="Glycosyltr_51/Transpeptidase"/>
</dbReference>
<gene>
    <name evidence="30" type="primary">mrcB</name>
    <name evidence="30" type="ORF">CWE08_07860</name>
</gene>
<evidence type="ECO:0000256" key="16">
    <source>
        <dbReference type="ARBA" id="ARBA00023251"/>
    </source>
</evidence>
<evidence type="ECO:0000256" key="6">
    <source>
        <dbReference type="ARBA" id="ARBA00018637"/>
    </source>
</evidence>
<dbReference type="SUPFAM" id="SSF53955">
    <property type="entry name" value="Lysozyme-like"/>
    <property type="match status" value="1"/>
</dbReference>
<dbReference type="Proteomes" id="UP000288395">
    <property type="component" value="Unassembled WGS sequence"/>
</dbReference>
<dbReference type="Pfam" id="PF14814">
    <property type="entry name" value="UB2H"/>
    <property type="match status" value="1"/>
</dbReference>
<keyword evidence="8" id="KW-0121">Carboxypeptidase</keyword>
<evidence type="ECO:0000256" key="22">
    <source>
        <dbReference type="NCBIfam" id="TIGR02071"/>
    </source>
</evidence>
<dbReference type="InterPro" id="IPR001460">
    <property type="entry name" value="PCN-bd_Tpept"/>
</dbReference>
<accession>A0A432VV17</accession>
<evidence type="ECO:0000256" key="10">
    <source>
        <dbReference type="ARBA" id="ARBA00022676"/>
    </source>
</evidence>
<feature type="region of interest" description="Disordered" evidence="25">
    <location>
        <begin position="752"/>
        <end position="784"/>
    </location>
</feature>
<keyword evidence="17" id="KW-0511">Multifunctional enzyme</keyword>
<evidence type="ECO:0000256" key="26">
    <source>
        <dbReference type="SAM" id="Phobius"/>
    </source>
</evidence>
<dbReference type="GO" id="GO:0008955">
    <property type="term" value="F:peptidoglycan glycosyltransferase activity"/>
    <property type="evidence" value="ECO:0007669"/>
    <property type="project" value="UniProtKB-UniRule"/>
</dbReference>
<dbReference type="GO" id="GO:0008658">
    <property type="term" value="F:penicillin binding"/>
    <property type="evidence" value="ECO:0007669"/>
    <property type="project" value="UniProtKB-UniRule"/>
</dbReference>
<dbReference type="InterPro" id="IPR011813">
    <property type="entry name" value="PBP_1b"/>
</dbReference>
<dbReference type="OrthoDB" id="9766909at2"/>
<evidence type="ECO:0000259" key="28">
    <source>
        <dbReference type="Pfam" id="PF00912"/>
    </source>
</evidence>
<keyword evidence="26" id="KW-0812">Transmembrane</keyword>
<dbReference type="FunFam" id="1.10.3810.10:FF:000001">
    <property type="entry name" value="Penicillin-binding protein 1A"/>
    <property type="match status" value="1"/>
</dbReference>
<evidence type="ECO:0000313" key="30">
    <source>
        <dbReference type="EMBL" id="RUO20377.1"/>
    </source>
</evidence>
<evidence type="ECO:0000256" key="12">
    <source>
        <dbReference type="ARBA" id="ARBA00022801"/>
    </source>
</evidence>
<keyword evidence="18 23" id="KW-0961">Cell wall biogenesis/degradation</keyword>
<evidence type="ECO:0000256" key="20">
    <source>
        <dbReference type="ARBA" id="ARBA00034000"/>
    </source>
</evidence>
<dbReference type="Gene3D" id="3.40.710.10">
    <property type="entry name" value="DD-peptidase/beta-lactamase superfamily"/>
    <property type="match status" value="1"/>
</dbReference>
<comment type="caution">
    <text evidence="30">The sequence shown here is derived from an EMBL/GenBank/DDBJ whole genome shotgun (WGS) entry which is preliminary data.</text>
</comment>
<comment type="subcellular location">
    <subcellularLocation>
        <location evidence="2">Cell membrane</location>
    </subcellularLocation>
</comment>
<evidence type="ECO:0000313" key="31">
    <source>
        <dbReference type="Proteomes" id="UP000288395"/>
    </source>
</evidence>
<evidence type="ECO:0000256" key="21">
    <source>
        <dbReference type="ARBA" id="ARBA00049902"/>
    </source>
</evidence>
<dbReference type="NCBIfam" id="TIGR02071">
    <property type="entry name" value="PBP_1b"/>
    <property type="match status" value="1"/>
</dbReference>
<dbReference type="PIRSF" id="PIRSF002799">
    <property type="entry name" value="PBP_1b"/>
    <property type="match status" value="1"/>
</dbReference>
<keyword evidence="16" id="KW-0046">Antibiotic resistance</keyword>
<dbReference type="GO" id="GO:0009274">
    <property type="term" value="C:peptidoglycan-based cell wall"/>
    <property type="evidence" value="ECO:0007669"/>
    <property type="project" value="UniProtKB-UniRule"/>
</dbReference>
<keyword evidence="9" id="KW-0645">Protease</keyword>
<dbReference type="RefSeq" id="WP_126767316.1">
    <property type="nucleotide sequence ID" value="NZ_PIPJ01000005.1"/>
</dbReference>
<dbReference type="UniPathway" id="UPA00219"/>
<feature type="active site" description="Acyl-ester intermediate; for transpeptidase activity" evidence="24">
    <location>
        <position position="467"/>
    </location>
</feature>
<evidence type="ECO:0000259" key="27">
    <source>
        <dbReference type="Pfam" id="PF00905"/>
    </source>
</evidence>
<dbReference type="GO" id="GO:0008360">
    <property type="term" value="P:regulation of cell shape"/>
    <property type="evidence" value="ECO:0007669"/>
    <property type="project" value="UniProtKB-UniRule"/>
</dbReference>
<dbReference type="InterPro" id="IPR028166">
    <property type="entry name" value="UB2H"/>
</dbReference>
<comment type="catalytic activity">
    <reaction evidence="20">
        <text>Preferential cleavage: (Ac)2-L-Lys-D-Ala-|-D-Ala. Also transpeptidation of peptidyl-alanyl moieties that are N-acyl substituents of D-alanine.</text>
        <dbReference type="EC" id="3.4.16.4"/>
    </reaction>
</comment>
<dbReference type="AlphaFoldDB" id="A0A432VV17"/>
<dbReference type="GO" id="GO:0071555">
    <property type="term" value="P:cell wall organization"/>
    <property type="evidence" value="ECO:0007669"/>
    <property type="project" value="UniProtKB-UniRule"/>
</dbReference>
<comment type="pathway">
    <text evidence="3 23">Cell wall biogenesis; peptidoglycan biosynthesis.</text>
</comment>
<comment type="function">
    <text evidence="1 23">Cell wall formation. Synthesis of cross-linked peptidoglycan from the lipid intermediates. The enzyme has a penicillin-insensitive transglycosylase N-terminal domain (formation of linear glycan strands) and a penicillin-sensitive transpeptidase C-terminal domain (cross-linking of the peptide subunits).</text>
</comment>
<keyword evidence="15 26" id="KW-0472">Membrane</keyword>